<comment type="similarity">
    <text evidence="2">Belongs to the V-ATPase 116 kDa subunit family.</text>
</comment>
<evidence type="ECO:0000256" key="6">
    <source>
        <dbReference type="ARBA" id="ARBA00023065"/>
    </source>
</evidence>
<dbReference type="GO" id="GO:0016471">
    <property type="term" value="C:vacuolar proton-transporting V-type ATPase complex"/>
    <property type="evidence" value="ECO:0007669"/>
    <property type="project" value="TreeGrafter"/>
</dbReference>
<dbReference type="Gene3D" id="3.30.70.2750">
    <property type="match status" value="1"/>
</dbReference>
<feature type="transmembrane region" description="Helical" evidence="9">
    <location>
        <begin position="563"/>
        <end position="586"/>
    </location>
</feature>
<name>A0A0A6PEF5_9GAMM</name>
<dbReference type="PANTHER" id="PTHR11629:SF63">
    <property type="entry name" value="V-TYPE PROTON ATPASE SUBUNIT A"/>
    <property type="match status" value="1"/>
</dbReference>
<keyword evidence="4 9" id="KW-0812">Transmembrane</keyword>
<evidence type="ECO:0000256" key="4">
    <source>
        <dbReference type="ARBA" id="ARBA00022692"/>
    </source>
</evidence>
<evidence type="ECO:0000313" key="11">
    <source>
        <dbReference type="Proteomes" id="UP000030428"/>
    </source>
</evidence>
<evidence type="ECO:0000256" key="7">
    <source>
        <dbReference type="ARBA" id="ARBA00023136"/>
    </source>
</evidence>
<keyword evidence="8" id="KW-0175">Coiled coil</keyword>
<dbReference type="GO" id="GO:0051117">
    <property type="term" value="F:ATPase binding"/>
    <property type="evidence" value="ECO:0007669"/>
    <property type="project" value="TreeGrafter"/>
</dbReference>
<dbReference type="GO" id="GO:0046961">
    <property type="term" value="F:proton-transporting ATPase activity, rotational mechanism"/>
    <property type="evidence" value="ECO:0007669"/>
    <property type="project" value="InterPro"/>
</dbReference>
<feature type="transmembrane region" description="Helical" evidence="9">
    <location>
        <begin position="346"/>
        <end position="376"/>
    </location>
</feature>
<feature type="transmembrane region" description="Helical" evidence="9">
    <location>
        <begin position="533"/>
        <end position="557"/>
    </location>
</feature>
<dbReference type="InterPro" id="IPR002490">
    <property type="entry name" value="V-ATPase_116kDa_su"/>
</dbReference>
<dbReference type="EMBL" id="JSZA02000112">
    <property type="protein sequence ID" value="KHD09135.1"/>
    <property type="molecule type" value="Genomic_DNA"/>
</dbReference>
<organism evidence="10 11">
    <name type="scientific">Candidatus Thiomargarita nelsonii</name>
    <dbReference type="NCBI Taxonomy" id="1003181"/>
    <lineage>
        <taxon>Bacteria</taxon>
        <taxon>Pseudomonadati</taxon>
        <taxon>Pseudomonadota</taxon>
        <taxon>Gammaproteobacteria</taxon>
        <taxon>Thiotrichales</taxon>
        <taxon>Thiotrichaceae</taxon>
        <taxon>Thiomargarita</taxon>
    </lineage>
</organism>
<proteinExistence type="inferred from homology"/>
<sequence length="615" mass="69933">MLKPLPMQHISLKLLTEDVPLTAQLLADCRVFNPETSEQLPDTLGEQYRNVFTLARSRLEKILARIPYRLTLTPPHRIVQLSELENVNAQLGEIWQQISQNEEQLHQLNEQENSLKQLLDTLKTFSELDIDLKLFQKKAQFLSLHIGTVPIDNLEQFKEAIALAGHFVDIFHRDEQSAYLVIAGPQEKKVHPVLEHAEFQPLNIPFHNHPQQVHTELIKQLEQIQKHTKKVAATIQAIAGSKKTVLEHAYQTLNSGAAYAELTETLKGRGQLALIEGWIPSEDLPKLESTLKEKLHSPYVLSTRYPKTSEYPQVPSLIRHHRFLAPFITLVKNYGTPRYGEFDPTLLFTISFILMFGTMFGDVGHGALIAGAGWYWRDKFKSFTIFFIAAGFSSIIFGLLYGSIFGFEEILLPALWLSPIHNPNLMLKFALYWGIAFIILASFINLINNWRQGQTVLNIAGLLLYLGGIYAIQHWMEKDVFNTDQQFAILLPLLIILAYKWNKNNLPIAERILVTLIEGLETIINYLANTLSFLRVAAFSLNHAALAIAVFTLANMMTTPANWLTIILGNLFIIIIEGAIVTIQVLRLEYYEGFSRFFKGDGRLFRPLSIGINRS</sequence>
<keyword evidence="6" id="KW-0406">Ion transport</keyword>
<evidence type="ECO:0000313" key="10">
    <source>
        <dbReference type="EMBL" id="KHD09135.1"/>
    </source>
</evidence>
<accession>A0A0A6PEF5</accession>
<evidence type="ECO:0000256" key="3">
    <source>
        <dbReference type="ARBA" id="ARBA00022448"/>
    </source>
</evidence>
<comment type="subcellular location">
    <subcellularLocation>
        <location evidence="1">Membrane</location>
        <topology evidence="1">Multi-pass membrane protein</topology>
    </subcellularLocation>
</comment>
<keyword evidence="7 9" id="KW-0472">Membrane</keyword>
<keyword evidence="5 9" id="KW-1133">Transmembrane helix</keyword>
<dbReference type="Gene3D" id="1.20.1460.20">
    <property type="match status" value="1"/>
</dbReference>
<keyword evidence="3" id="KW-0813">Transport</keyword>
<comment type="caution">
    <text evidence="10">The sequence shown here is derived from an EMBL/GenBank/DDBJ whole genome shotgun (WGS) entry which is preliminary data.</text>
</comment>
<evidence type="ECO:0000256" key="1">
    <source>
        <dbReference type="ARBA" id="ARBA00004141"/>
    </source>
</evidence>
<dbReference type="AlphaFoldDB" id="A0A0A6PEF5"/>
<evidence type="ECO:0000256" key="5">
    <source>
        <dbReference type="ARBA" id="ARBA00022989"/>
    </source>
</evidence>
<dbReference type="Gene3D" id="3.30.70.2170">
    <property type="match status" value="1"/>
</dbReference>
<feature type="coiled-coil region" evidence="8">
    <location>
        <begin position="98"/>
        <end position="128"/>
    </location>
</feature>
<evidence type="ECO:0000256" key="2">
    <source>
        <dbReference type="ARBA" id="ARBA00009904"/>
    </source>
</evidence>
<evidence type="ECO:0000256" key="9">
    <source>
        <dbReference type="SAM" id="Phobius"/>
    </source>
</evidence>
<dbReference type="PANTHER" id="PTHR11629">
    <property type="entry name" value="VACUOLAR PROTON ATPASES"/>
    <property type="match status" value="1"/>
</dbReference>
<protein>
    <submittedName>
        <fullName evidence="10">Uncharacterized protein</fullName>
    </submittedName>
</protein>
<dbReference type="Pfam" id="PF01496">
    <property type="entry name" value="V_ATPase_I"/>
    <property type="match status" value="2"/>
</dbReference>
<evidence type="ECO:0000256" key="8">
    <source>
        <dbReference type="SAM" id="Coils"/>
    </source>
</evidence>
<dbReference type="Proteomes" id="UP000030428">
    <property type="component" value="Unassembled WGS sequence"/>
</dbReference>
<feature type="transmembrane region" description="Helical" evidence="9">
    <location>
        <begin position="383"/>
        <end position="405"/>
    </location>
</feature>
<gene>
    <name evidence="10" type="ORF">PN36_23190</name>
</gene>
<keyword evidence="11" id="KW-1185">Reference proteome</keyword>
<reference evidence="10 11" key="1">
    <citation type="journal article" date="2016" name="Front. Microbiol.">
        <title>Single-Cell (Meta-)Genomics of a Dimorphic Candidatus Thiomargarita nelsonii Reveals Genomic Plasticity.</title>
        <authorList>
            <person name="Flood B.E."/>
            <person name="Fliss P."/>
            <person name="Jones D.S."/>
            <person name="Dick G.J."/>
            <person name="Jain S."/>
            <person name="Kaster A.K."/>
            <person name="Winkel M."/>
            <person name="Mussmann M."/>
            <person name="Bailey J."/>
        </authorList>
    </citation>
    <scope>NUCLEOTIDE SEQUENCE [LARGE SCALE GENOMIC DNA]</scope>
    <source>
        <strain evidence="10">Hydrate Ridge</strain>
    </source>
</reference>
<dbReference type="GO" id="GO:0007035">
    <property type="term" value="P:vacuolar acidification"/>
    <property type="evidence" value="ECO:0007669"/>
    <property type="project" value="TreeGrafter"/>
</dbReference>
<feature type="transmembrane region" description="Helical" evidence="9">
    <location>
        <begin position="425"/>
        <end position="444"/>
    </location>
</feature>
<dbReference type="GO" id="GO:0033179">
    <property type="term" value="C:proton-transporting V-type ATPase, V0 domain"/>
    <property type="evidence" value="ECO:0007669"/>
    <property type="project" value="InterPro"/>
</dbReference>
<feature type="transmembrane region" description="Helical" evidence="9">
    <location>
        <begin position="485"/>
        <end position="502"/>
    </location>
</feature>
<feature type="transmembrane region" description="Helical" evidence="9">
    <location>
        <begin position="456"/>
        <end position="473"/>
    </location>
</feature>